<dbReference type="Proteomes" id="UP000323974">
    <property type="component" value="Chromosome"/>
</dbReference>
<reference evidence="2 3" key="1">
    <citation type="submission" date="2019-04" db="EMBL/GenBank/DDBJ databases">
        <title>Complete Genome and Methylome Analysis of Haemophilus haemolyticus NEB129.</title>
        <authorList>
            <person name="Fomenkov A."/>
            <person name="Roberts R.J."/>
            <person name="Anton B.P."/>
            <person name="Vincze T."/>
        </authorList>
    </citation>
    <scope>NUCLEOTIDE SEQUENCE [LARGE SCALE GENOMIC DNA]</scope>
    <source>
        <strain evidence="2 3">NEB129</strain>
    </source>
</reference>
<evidence type="ECO:0000313" key="2">
    <source>
        <dbReference type="EMBL" id="QEN11695.1"/>
    </source>
</evidence>
<evidence type="ECO:0000313" key="3">
    <source>
        <dbReference type="Proteomes" id="UP000323974"/>
    </source>
</evidence>
<keyword evidence="1" id="KW-1133">Transmembrane helix</keyword>
<organism evidence="2 3">
    <name type="scientific">Haemophilus parahaemolyticus</name>
    <dbReference type="NCBI Taxonomy" id="735"/>
    <lineage>
        <taxon>Bacteria</taxon>
        <taxon>Pseudomonadati</taxon>
        <taxon>Pseudomonadota</taxon>
        <taxon>Gammaproteobacteria</taxon>
        <taxon>Pasteurellales</taxon>
        <taxon>Pasteurellaceae</taxon>
        <taxon>Haemophilus</taxon>
    </lineage>
</organism>
<name>A0AAE6JSQ2_HAEPH</name>
<gene>
    <name evidence="2" type="ORF">E5Q53_09825</name>
</gene>
<dbReference type="EMBL" id="CP038817">
    <property type="protein sequence ID" value="QEN11695.1"/>
    <property type="molecule type" value="Genomic_DNA"/>
</dbReference>
<dbReference type="RefSeq" id="WP_005705659.1">
    <property type="nucleotide sequence ID" value="NZ_CP038817.1"/>
</dbReference>
<dbReference type="KEGG" id="hpaa:E5Q53_09825"/>
<dbReference type="AlphaFoldDB" id="A0AAE6JSQ2"/>
<proteinExistence type="predicted"/>
<keyword evidence="1" id="KW-0472">Membrane</keyword>
<accession>A0AAE6JSQ2</accession>
<sequence>MSNKLKPIKHQDIIEAVKRNPTILEEPEIQAVMVHQQKVHSGPLPAAEDIGLYNQAIPNGGDRLMKMAEKSLDIADETQMAEIEMRKEEQRIQKRGQLLAFGVVGLFTGLSAYLAYLGDTTSAALLMGAGLVSIVGAFLYSNKK</sequence>
<feature type="transmembrane region" description="Helical" evidence="1">
    <location>
        <begin position="122"/>
        <end position="140"/>
    </location>
</feature>
<evidence type="ECO:0000256" key="1">
    <source>
        <dbReference type="SAM" id="Phobius"/>
    </source>
</evidence>
<dbReference type="GeneID" id="78223391"/>
<keyword evidence="1" id="KW-0812">Transmembrane</keyword>
<feature type="transmembrane region" description="Helical" evidence="1">
    <location>
        <begin position="96"/>
        <end position="116"/>
    </location>
</feature>
<evidence type="ECO:0008006" key="4">
    <source>
        <dbReference type="Google" id="ProtNLM"/>
    </source>
</evidence>
<protein>
    <recommendedName>
        <fullName evidence="4">DUF2335 domain-containing protein</fullName>
    </recommendedName>
</protein>